<dbReference type="PANTHER" id="PTHR24120">
    <property type="entry name" value="GH07239P"/>
    <property type="match status" value="1"/>
</dbReference>
<evidence type="ECO:0000313" key="3">
    <source>
        <dbReference type="Proteomes" id="UP000070089"/>
    </source>
</evidence>
<feature type="coiled-coil region" evidence="1">
    <location>
        <begin position="344"/>
        <end position="378"/>
    </location>
</feature>
<dbReference type="PANTHER" id="PTHR24120:SF4">
    <property type="entry name" value="GH07239P"/>
    <property type="match status" value="1"/>
</dbReference>
<name>A0A132NWK7_GIAIN</name>
<gene>
    <name evidence="2" type="ORF">QR46_1569</name>
</gene>
<dbReference type="SUPFAM" id="SSF48403">
    <property type="entry name" value="Ankyrin repeat"/>
    <property type="match status" value="2"/>
</dbReference>
<proteinExistence type="predicted"/>
<dbReference type="InterPro" id="IPR002110">
    <property type="entry name" value="Ankyrin_rpt"/>
</dbReference>
<dbReference type="InterPro" id="IPR036770">
    <property type="entry name" value="Ankyrin_rpt-contain_sf"/>
</dbReference>
<dbReference type="VEuPathDB" id="GiardiaDB:QR46_1569"/>
<comment type="caution">
    <text evidence="2">The sequence shown here is derived from an EMBL/GenBank/DDBJ whole genome shotgun (WGS) entry which is preliminary data.</text>
</comment>
<protein>
    <submittedName>
        <fullName evidence="2">Protein 21.1</fullName>
    </submittedName>
</protein>
<keyword evidence="1" id="KW-0175">Coiled coil</keyword>
<dbReference type="Gene3D" id="1.25.40.20">
    <property type="entry name" value="Ankyrin repeat-containing domain"/>
    <property type="match status" value="3"/>
</dbReference>
<dbReference type="SMART" id="SM00248">
    <property type="entry name" value="ANK"/>
    <property type="match status" value="9"/>
</dbReference>
<evidence type="ECO:0000256" key="1">
    <source>
        <dbReference type="SAM" id="Coils"/>
    </source>
</evidence>
<organism evidence="2 3">
    <name type="scientific">Giardia duodenalis assemblage B</name>
    <dbReference type="NCBI Taxonomy" id="1394984"/>
    <lineage>
        <taxon>Eukaryota</taxon>
        <taxon>Metamonada</taxon>
        <taxon>Diplomonadida</taxon>
        <taxon>Hexamitidae</taxon>
        <taxon>Giardiinae</taxon>
        <taxon>Giardia</taxon>
    </lineage>
</organism>
<evidence type="ECO:0000313" key="2">
    <source>
        <dbReference type="EMBL" id="KWX14447.1"/>
    </source>
</evidence>
<sequence length="852" mass="95288">MPAPNSEMADAWFDAARRGDGEYIRLHLSSSAGSKDSQGRTALMHAAESGAIGIISLLLPEEKLLTDNTDNCALSLAISAGNLEAAKALVYSEFAFRYRDGRDCLMLAAEIADFNMVSLLTQYVEKNVDTYGQTALSFAVRRGDTDIIKCLLQRFSFTEQELLGALHNFSGPNFVETSSLIYLQNHRLKSELCCNCQALTTKVLSLEQEIRRLQNILQMEQMQSGALHAKIQNLAEKLKCPKDNVFQKIEQMLCYFLTIPGGLFKISAEFFNHEDLNGNLEDLPLSTVKDLEQLNKYIFNAVERHCQQSFILRQQVETLKNEKDIFCRKLSTSEQTRETLSAVIKAKEQELADTINVNKDLNTKLSLQEDELKSSNDMISSLKMQNCELTRQLDVLLHEDAKITKDGITPLMKSILLGEFDVAMGFVEKYARKKSAEGLTALHMLLQSKRLCPMPISVKGYSTLLSKEKGEQKSVGLVDMHMHASVVEKDKATHDRHQDTYVLSYREVPIDQHVTTSPRSPRGDTTQVSDSSITLEPFFNARVPLRFMNCQLQLEVPIPYFDTTINASLEPMLSPTDTSAVSLFRQLAEIEADLKNTNNETALELAMNDRNIFAIDILAPHQAHIITSKGNLPIFEAIKIAADYPQGHQDANREERARATTVCKILLSHSSGLCSDEGTTPLMMAAQQNIQEIASLLMETEARKQNFYGDTALMIAVACGHTQIVQDLAPLEAGMINNDGMSALILAIHLQREAELRILLPYELTTLSRQGEHPLLAVLHTHNARLSYLLIEELIVKVREVSGVDSLAETLLDKIQEDVLSFKFSSAIARAISWCHSWRAFHEVDNQSTVSE</sequence>
<dbReference type="Pfam" id="PF12796">
    <property type="entry name" value="Ank_2"/>
    <property type="match status" value="3"/>
</dbReference>
<dbReference type="AlphaFoldDB" id="A0A132NWK7"/>
<dbReference type="Proteomes" id="UP000070089">
    <property type="component" value="Unassembled WGS sequence"/>
</dbReference>
<dbReference type="OrthoDB" id="10253888at2759"/>
<accession>A0A132NWK7</accession>
<reference evidence="2 3" key="1">
    <citation type="journal article" date="2015" name="Mol. Biochem. Parasitol.">
        <title>Identification of polymorphic genes for use in assemblage B genotyping assays through comparative genomics of multiple assemblage B Giardia duodenalis isolates.</title>
        <authorList>
            <person name="Wielinga C."/>
            <person name="Thompson R.C."/>
            <person name="Monis P."/>
            <person name="Ryan U."/>
        </authorList>
    </citation>
    <scope>NUCLEOTIDE SEQUENCE [LARGE SCALE GENOMIC DNA]</scope>
    <source>
        <strain evidence="2 3">BAH15c1</strain>
    </source>
</reference>
<feature type="coiled-coil region" evidence="1">
    <location>
        <begin position="196"/>
        <end position="223"/>
    </location>
</feature>
<dbReference type="EMBL" id="JXTI01000032">
    <property type="protein sequence ID" value="KWX14447.1"/>
    <property type="molecule type" value="Genomic_DNA"/>
</dbReference>